<feature type="compositionally biased region" description="Basic and acidic residues" evidence="1">
    <location>
        <begin position="155"/>
        <end position="165"/>
    </location>
</feature>
<accession>A0AAN6LUH6</accession>
<proteinExistence type="predicted"/>
<evidence type="ECO:0000313" key="3">
    <source>
        <dbReference type="Proteomes" id="UP001280581"/>
    </source>
</evidence>
<dbReference type="EMBL" id="WVTA01000008">
    <property type="protein sequence ID" value="KAK3207863.1"/>
    <property type="molecule type" value="Genomic_DNA"/>
</dbReference>
<reference evidence="2 3" key="1">
    <citation type="submission" date="2021-02" db="EMBL/GenBank/DDBJ databases">
        <title>Genome assembly of Pseudopithomyces chartarum.</title>
        <authorList>
            <person name="Jauregui R."/>
            <person name="Singh J."/>
            <person name="Voisey C."/>
        </authorList>
    </citation>
    <scope>NUCLEOTIDE SEQUENCE [LARGE SCALE GENOMIC DNA]</scope>
    <source>
        <strain evidence="2 3">AGR01</strain>
    </source>
</reference>
<protein>
    <recommendedName>
        <fullName evidence="4">C2H2-type domain-containing protein</fullName>
    </recommendedName>
</protein>
<dbReference type="AlphaFoldDB" id="A0AAN6LUH6"/>
<name>A0AAN6LUH6_9PLEO</name>
<feature type="region of interest" description="Disordered" evidence="1">
    <location>
        <begin position="56"/>
        <end position="82"/>
    </location>
</feature>
<evidence type="ECO:0008006" key="4">
    <source>
        <dbReference type="Google" id="ProtNLM"/>
    </source>
</evidence>
<sequence length="184" mass="20930">MVNQIPTPRRSTVSSNHSALHNLRHDSAGLSNSFFTNNSAELTVHVPHHEATSIMSPFTQRSEPSPLIPAPTVKLSRRTKRSHTSDEPIGLVYDNNKKFRCIKADCKDLIFGRMADLRRHHAQHHAKNRVEFFCRISGCSRAHAPAGGNSRSFGTRRDKRDEHERNVHKKERSRESSHCSSMDF</sequence>
<comment type="caution">
    <text evidence="2">The sequence shown here is derived from an EMBL/GenBank/DDBJ whole genome shotgun (WGS) entry which is preliminary data.</text>
</comment>
<dbReference type="Proteomes" id="UP001280581">
    <property type="component" value="Unassembled WGS sequence"/>
</dbReference>
<gene>
    <name evidence="2" type="ORF">GRF29_96g602088</name>
</gene>
<evidence type="ECO:0000313" key="2">
    <source>
        <dbReference type="EMBL" id="KAK3207863.1"/>
    </source>
</evidence>
<feature type="region of interest" description="Disordered" evidence="1">
    <location>
        <begin position="142"/>
        <end position="184"/>
    </location>
</feature>
<evidence type="ECO:0000256" key="1">
    <source>
        <dbReference type="SAM" id="MobiDB-lite"/>
    </source>
</evidence>
<organism evidence="2 3">
    <name type="scientific">Pseudopithomyces chartarum</name>
    <dbReference type="NCBI Taxonomy" id="1892770"/>
    <lineage>
        <taxon>Eukaryota</taxon>
        <taxon>Fungi</taxon>
        <taxon>Dikarya</taxon>
        <taxon>Ascomycota</taxon>
        <taxon>Pezizomycotina</taxon>
        <taxon>Dothideomycetes</taxon>
        <taxon>Pleosporomycetidae</taxon>
        <taxon>Pleosporales</taxon>
        <taxon>Massarineae</taxon>
        <taxon>Didymosphaeriaceae</taxon>
        <taxon>Pseudopithomyces</taxon>
    </lineage>
</organism>
<keyword evidence="3" id="KW-1185">Reference proteome</keyword>